<sequence>MMMQSFGSIREQFTAWGCPMSGDLLSKAAAVNAYIDESERWPEPQPIPSMLLPVEPFEPSLLPDALREWVSDIADRMQCPPDFAAVGAMVALSSVVGRKVVIKPKRQDDWTVVPNLWGAIVGRPSAMKSPVNAQVLKPLDRLQVQASDEHNHAVERHKVSVKMGEMQDKDLENKAKALIKKGKDSDAEALLLNAALAESDPAPALRRYMVNNATVEALGEIHMENPWGTLAYRDELYSLLKSLDKEGNEDARGFYLQAYDGNQGYTFDRIMRGRNLHIPAVCLALLGGIQPGRLQTYIRDAVSGGAGDDGLLQRFGLIVWPDIPREWVNVDRWPDTAAKNRAFEVFTRLDGIHPADDGPVVYRFTPEAQLEFDAWRHDIEVELRAGELHPALESHLGKYRKLVPAIALLCALCDDDTEVSVDHLYRALGWAEYLRSHAERVYAAGISIDTDAAVALLKRVRAGDIDDGFTARTVYLKGWAHLNTPVAVKAAASLLCDLHHLRAIEQEPGLSGGRPSVSYWINPLTLGADHG</sequence>
<accession>A0A3C1KN99</accession>
<dbReference type="EMBL" id="DMND01000111">
    <property type="protein sequence ID" value="HAN27686.1"/>
    <property type="molecule type" value="Genomic_DNA"/>
</dbReference>
<protein>
    <recommendedName>
        <fullName evidence="3">DUF3987 domain-containing protein</fullName>
    </recommendedName>
</protein>
<comment type="caution">
    <text evidence="1">The sequence shown here is derived from an EMBL/GenBank/DDBJ whole genome shotgun (WGS) entry which is preliminary data.</text>
</comment>
<organism evidence="1 2">
    <name type="scientific">Haliea salexigens</name>
    <dbReference type="NCBI Taxonomy" id="287487"/>
    <lineage>
        <taxon>Bacteria</taxon>
        <taxon>Pseudomonadati</taxon>
        <taxon>Pseudomonadota</taxon>
        <taxon>Gammaproteobacteria</taxon>
        <taxon>Cellvibrionales</taxon>
        <taxon>Halieaceae</taxon>
        <taxon>Haliea</taxon>
    </lineage>
</organism>
<evidence type="ECO:0000313" key="2">
    <source>
        <dbReference type="Proteomes" id="UP000259273"/>
    </source>
</evidence>
<dbReference type="Pfam" id="PF13148">
    <property type="entry name" value="DUF3987"/>
    <property type="match status" value="1"/>
</dbReference>
<evidence type="ECO:0008006" key="3">
    <source>
        <dbReference type="Google" id="ProtNLM"/>
    </source>
</evidence>
<gene>
    <name evidence="1" type="ORF">DCP75_08195</name>
</gene>
<dbReference type="Proteomes" id="UP000259273">
    <property type="component" value="Unassembled WGS sequence"/>
</dbReference>
<proteinExistence type="predicted"/>
<evidence type="ECO:0000313" key="1">
    <source>
        <dbReference type="EMBL" id="HAN27686.1"/>
    </source>
</evidence>
<dbReference type="InterPro" id="IPR025048">
    <property type="entry name" value="DUF3987"/>
</dbReference>
<reference evidence="1 2" key="1">
    <citation type="journal article" date="2018" name="Nat. Biotechnol.">
        <title>A standardized bacterial taxonomy based on genome phylogeny substantially revises the tree of life.</title>
        <authorList>
            <person name="Parks D.H."/>
            <person name="Chuvochina M."/>
            <person name="Waite D.W."/>
            <person name="Rinke C."/>
            <person name="Skarshewski A."/>
            <person name="Chaumeil P.A."/>
            <person name="Hugenholtz P."/>
        </authorList>
    </citation>
    <scope>NUCLEOTIDE SEQUENCE [LARGE SCALE GENOMIC DNA]</scope>
    <source>
        <strain evidence="1">UBA9158</strain>
    </source>
</reference>
<name>A0A3C1KN99_9GAMM</name>
<dbReference type="AlphaFoldDB" id="A0A3C1KN99"/>